<keyword evidence="3 8" id="KW-1133">Transmembrane helix</keyword>
<accession>A0ABV9ENG7</accession>
<reference evidence="11" key="1">
    <citation type="journal article" date="2019" name="Int. J. Syst. Evol. Microbiol.">
        <title>The Global Catalogue of Microorganisms (GCM) 10K type strain sequencing project: providing services to taxonomists for standard genome sequencing and annotation.</title>
        <authorList>
            <consortium name="The Broad Institute Genomics Platform"/>
            <consortium name="The Broad Institute Genome Sequencing Center for Infectious Disease"/>
            <person name="Wu L."/>
            <person name="Ma J."/>
        </authorList>
    </citation>
    <scope>NUCLEOTIDE SEQUENCE [LARGE SCALE GENOMIC DNA]</scope>
    <source>
        <strain evidence="11">CCUG 49560</strain>
    </source>
</reference>
<evidence type="ECO:0000256" key="7">
    <source>
        <dbReference type="SAM" id="MobiDB-lite"/>
    </source>
</evidence>
<evidence type="ECO:0000256" key="4">
    <source>
        <dbReference type="ARBA" id="ARBA00023015"/>
    </source>
</evidence>
<protein>
    <submittedName>
        <fullName evidence="10">Anti-sigma factor family protein</fullName>
    </submittedName>
</protein>
<feature type="compositionally biased region" description="Polar residues" evidence="7">
    <location>
        <begin position="121"/>
        <end position="139"/>
    </location>
</feature>
<comment type="subcellular location">
    <subcellularLocation>
        <location evidence="1">Membrane</location>
        <topology evidence="1">Single-pass membrane protein</topology>
    </subcellularLocation>
</comment>
<organism evidence="10 11">
    <name type="scientific">Sphaerisporangium corydalis</name>
    <dbReference type="NCBI Taxonomy" id="1441875"/>
    <lineage>
        <taxon>Bacteria</taxon>
        <taxon>Bacillati</taxon>
        <taxon>Actinomycetota</taxon>
        <taxon>Actinomycetes</taxon>
        <taxon>Streptosporangiales</taxon>
        <taxon>Streptosporangiaceae</taxon>
        <taxon>Sphaerisporangium</taxon>
    </lineage>
</organism>
<evidence type="ECO:0000313" key="10">
    <source>
        <dbReference type="EMBL" id="MFC4590678.1"/>
    </source>
</evidence>
<evidence type="ECO:0000256" key="2">
    <source>
        <dbReference type="ARBA" id="ARBA00022692"/>
    </source>
</evidence>
<feature type="region of interest" description="Disordered" evidence="7">
    <location>
        <begin position="117"/>
        <end position="179"/>
    </location>
</feature>
<dbReference type="InterPro" id="IPR051474">
    <property type="entry name" value="Anti-sigma-K/W_factor"/>
</dbReference>
<evidence type="ECO:0000256" key="1">
    <source>
        <dbReference type="ARBA" id="ARBA00004167"/>
    </source>
</evidence>
<keyword evidence="5 8" id="KW-0472">Membrane</keyword>
<evidence type="ECO:0000313" key="11">
    <source>
        <dbReference type="Proteomes" id="UP001595891"/>
    </source>
</evidence>
<dbReference type="EMBL" id="JBHSFN010000024">
    <property type="protein sequence ID" value="MFC4590678.1"/>
    <property type="molecule type" value="Genomic_DNA"/>
</dbReference>
<name>A0ABV9ENG7_9ACTN</name>
<keyword evidence="6" id="KW-0804">Transcription</keyword>
<evidence type="ECO:0000256" key="8">
    <source>
        <dbReference type="SAM" id="Phobius"/>
    </source>
</evidence>
<dbReference type="PANTHER" id="PTHR37461">
    <property type="entry name" value="ANTI-SIGMA-K FACTOR RSKA"/>
    <property type="match status" value="1"/>
</dbReference>
<gene>
    <name evidence="10" type="ORF">ACFO8L_31600</name>
</gene>
<evidence type="ECO:0000256" key="3">
    <source>
        <dbReference type="ARBA" id="ARBA00022989"/>
    </source>
</evidence>
<keyword evidence="4" id="KW-0805">Transcription regulation</keyword>
<dbReference type="InterPro" id="IPR027383">
    <property type="entry name" value="Znf_put"/>
</dbReference>
<evidence type="ECO:0000259" key="9">
    <source>
        <dbReference type="Pfam" id="PF13490"/>
    </source>
</evidence>
<evidence type="ECO:0000256" key="5">
    <source>
        <dbReference type="ARBA" id="ARBA00023136"/>
    </source>
</evidence>
<proteinExistence type="predicted"/>
<keyword evidence="2 8" id="KW-0812">Transmembrane</keyword>
<dbReference type="Pfam" id="PF13490">
    <property type="entry name" value="zf-HC2"/>
    <property type="match status" value="1"/>
</dbReference>
<sequence>MSPCEEMRMSLGVYMVGALDPEEAAGVETHLATCPECQAEFDELSGLAALLGRVSEEDIEQVASPPQAVLDRLITASARRHRLNRLFMGLAAGLVTVVLGGTAWLAVGGRTRDASTVAAPASSTMSDNGAASGTSQESPGNEAMLSTPRASASSMLKQDPSGTVPVPDDAGRRAPVTATNGRIHAELSLTPGEEGTTIQIALSGIADGTSCRVTAVATDGTRSPAGSWTVDLAEYHGGPAEFVGHTELTIDRIRSFDIRASTGKRLLSIYLP</sequence>
<dbReference type="RefSeq" id="WP_316249630.1">
    <property type="nucleotide sequence ID" value="NZ_JANZYP010000067.1"/>
</dbReference>
<feature type="domain" description="Putative zinc-finger" evidence="9">
    <location>
        <begin position="4"/>
        <end position="38"/>
    </location>
</feature>
<feature type="transmembrane region" description="Helical" evidence="8">
    <location>
        <begin position="86"/>
        <end position="107"/>
    </location>
</feature>
<dbReference type="Gene3D" id="1.10.10.1320">
    <property type="entry name" value="Anti-sigma factor, zinc-finger domain"/>
    <property type="match status" value="1"/>
</dbReference>
<dbReference type="InterPro" id="IPR041916">
    <property type="entry name" value="Anti_sigma_zinc_sf"/>
</dbReference>
<keyword evidence="11" id="KW-1185">Reference proteome</keyword>
<comment type="caution">
    <text evidence="10">The sequence shown here is derived from an EMBL/GenBank/DDBJ whole genome shotgun (WGS) entry which is preliminary data.</text>
</comment>
<dbReference type="Proteomes" id="UP001595891">
    <property type="component" value="Unassembled WGS sequence"/>
</dbReference>
<evidence type="ECO:0000256" key="6">
    <source>
        <dbReference type="ARBA" id="ARBA00023163"/>
    </source>
</evidence>
<dbReference type="PANTHER" id="PTHR37461:SF1">
    <property type="entry name" value="ANTI-SIGMA-K FACTOR RSKA"/>
    <property type="match status" value="1"/>
</dbReference>